<dbReference type="GO" id="GO:0005634">
    <property type="term" value="C:nucleus"/>
    <property type="evidence" value="ECO:0007669"/>
    <property type="project" value="UniProtKB-SubCell"/>
</dbReference>
<feature type="domain" description="Zinc-finger" evidence="11">
    <location>
        <begin position="72"/>
        <end position="160"/>
    </location>
</feature>
<dbReference type="AlphaFoldDB" id="V4NJ35"/>
<feature type="region of interest" description="Disordered" evidence="10">
    <location>
        <begin position="274"/>
        <end position="297"/>
    </location>
</feature>
<evidence type="ECO:0000256" key="1">
    <source>
        <dbReference type="ARBA" id="ARBA00004123"/>
    </source>
</evidence>
<evidence type="ECO:0000259" key="11">
    <source>
        <dbReference type="Pfam" id="PF10497"/>
    </source>
</evidence>
<feature type="compositionally biased region" description="Basic residues" evidence="10">
    <location>
        <begin position="358"/>
        <end position="368"/>
    </location>
</feature>
<dbReference type="OMA" id="DKQEHSC"/>
<evidence type="ECO:0000256" key="3">
    <source>
        <dbReference type="ARBA" id="ARBA00022490"/>
    </source>
</evidence>
<evidence type="ECO:0000313" key="13">
    <source>
        <dbReference type="Proteomes" id="UP000030689"/>
    </source>
</evidence>
<comment type="subcellular location">
    <subcellularLocation>
        <location evidence="2">Cytoplasm</location>
    </subcellularLocation>
    <subcellularLocation>
        <location evidence="1">Nucleus</location>
    </subcellularLocation>
</comment>
<keyword evidence="4" id="KW-1017">Isopeptide bond</keyword>
<evidence type="ECO:0000256" key="8">
    <source>
        <dbReference type="ARBA" id="ARBA00023163"/>
    </source>
</evidence>
<evidence type="ECO:0000256" key="5">
    <source>
        <dbReference type="ARBA" id="ARBA00022553"/>
    </source>
</evidence>
<evidence type="ECO:0000256" key="2">
    <source>
        <dbReference type="ARBA" id="ARBA00004496"/>
    </source>
</evidence>
<name>V4NJ35_EUTSA</name>
<evidence type="ECO:0000256" key="6">
    <source>
        <dbReference type="ARBA" id="ARBA00022843"/>
    </source>
</evidence>
<organism evidence="12 13">
    <name type="scientific">Eutrema salsugineum</name>
    <name type="common">Saltwater cress</name>
    <name type="synonym">Sisymbrium salsugineum</name>
    <dbReference type="NCBI Taxonomy" id="72664"/>
    <lineage>
        <taxon>Eukaryota</taxon>
        <taxon>Viridiplantae</taxon>
        <taxon>Streptophyta</taxon>
        <taxon>Embryophyta</taxon>
        <taxon>Tracheophyta</taxon>
        <taxon>Spermatophyta</taxon>
        <taxon>Magnoliopsida</taxon>
        <taxon>eudicotyledons</taxon>
        <taxon>Gunneridae</taxon>
        <taxon>Pentapetalae</taxon>
        <taxon>rosids</taxon>
        <taxon>malvids</taxon>
        <taxon>Brassicales</taxon>
        <taxon>Brassicaceae</taxon>
        <taxon>Eutremeae</taxon>
        <taxon>Eutrema</taxon>
    </lineage>
</organism>
<keyword evidence="7" id="KW-0805">Transcription regulation</keyword>
<dbReference type="InterPro" id="IPR018866">
    <property type="entry name" value="Znf-4CXXC_R1"/>
</dbReference>
<dbReference type="eggNOG" id="ENOG502QWH1">
    <property type="taxonomic scope" value="Eukaryota"/>
</dbReference>
<dbReference type="Gramene" id="ESQ46291">
    <property type="protein sequence ID" value="ESQ46291"/>
    <property type="gene ID" value="EUTSA_v10000497mg"/>
</dbReference>
<dbReference type="PANTHER" id="PTHR31169:SF32">
    <property type="entry name" value="ZINC-FINGER DOMAIN OF MONOAMINE-OXIDASE A REPRESSOR R1"/>
    <property type="match status" value="1"/>
</dbReference>
<feature type="non-terminal residue" evidence="12">
    <location>
        <position position="1"/>
    </location>
</feature>
<dbReference type="InterPro" id="IPR040221">
    <property type="entry name" value="CDCA7/CDA7L"/>
</dbReference>
<feature type="region of interest" description="Disordered" evidence="10">
    <location>
        <begin position="328"/>
        <end position="368"/>
    </location>
</feature>
<gene>
    <name evidence="12" type="ORF">EUTSA_v10000497mg</name>
</gene>
<dbReference type="Pfam" id="PF10497">
    <property type="entry name" value="zf-4CXXC_R1"/>
    <property type="match status" value="1"/>
</dbReference>
<evidence type="ECO:0000256" key="7">
    <source>
        <dbReference type="ARBA" id="ARBA00023015"/>
    </source>
</evidence>
<keyword evidence="5" id="KW-0597">Phosphoprotein</keyword>
<evidence type="ECO:0000313" key="12">
    <source>
        <dbReference type="EMBL" id="ESQ46291.1"/>
    </source>
</evidence>
<dbReference type="EMBL" id="KI517426">
    <property type="protein sequence ID" value="ESQ46291.1"/>
    <property type="molecule type" value="Genomic_DNA"/>
</dbReference>
<keyword evidence="9" id="KW-0539">Nucleus</keyword>
<dbReference type="KEGG" id="eus:EUTSA_v10000497mg"/>
<keyword evidence="8" id="KW-0804">Transcription</keyword>
<evidence type="ECO:0000256" key="9">
    <source>
        <dbReference type="ARBA" id="ARBA00023242"/>
    </source>
</evidence>
<keyword evidence="3" id="KW-0963">Cytoplasm</keyword>
<feature type="region of interest" description="Disordered" evidence="10">
    <location>
        <begin position="220"/>
        <end position="246"/>
    </location>
</feature>
<dbReference type="PANTHER" id="PTHR31169">
    <property type="entry name" value="OS05G0300700 PROTEIN"/>
    <property type="match status" value="1"/>
</dbReference>
<accession>V4NJ35</accession>
<reference evidence="12 13" key="1">
    <citation type="journal article" date="2013" name="Front. Plant Sci.">
        <title>The Reference Genome of the Halophytic Plant Eutrema salsugineum.</title>
        <authorList>
            <person name="Yang R."/>
            <person name="Jarvis D.E."/>
            <person name="Chen H."/>
            <person name="Beilstein M.A."/>
            <person name="Grimwood J."/>
            <person name="Jenkins J."/>
            <person name="Shu S."/>
            <person name="Prochnik S."/>
            <person name="Xin M."/>
            <person name="Ma C."/>
            <person name="Schmutz J."/>
            <person name="Wing R.A."/>
            <person name="Mitchell-Olds T."/>
            <person name="Schumaker K.S."/>
            <person name="Wang X."/>
        </authorList>
    </citation>
    <scope>NUCLEOTIDE SEQUENCE [LARGE SCALE GENOMIC DNA]</scope>
</reference>
<keyword evidence="6" id="KW-0832">Ubl conjugation</keyword>
<feature type="compositionally biased region" description="Polar residues" evidence="10">
    <location>
        <begin position="285"/>
        <end position="297"/>
    </location>
</feature>
<sequence>PSRRSSRLENTTLVVYNESVNVKEKKSKREEVVIGEGSRLEVYTEEHEKLLGNTERSWTCFVDGYKDGTRIYDPINGKTCHQCRQKTLGHRIQCSECDMVQGQFCGDCLFMSSRESKLICPVCRGICNCSLCQNHKGWVPTSAIYKRIAQLGYKSFAHYLIQTKRVETDDPSPNEASAKRSLSFQEAKSLPNIAADDENPNSAIRSLSFFSPSVEVSKLQNMDNQNGDSLKKGEGENTNESVDGKTSLVDVQVVGYLEPSKQDKQEHSCAHIGGDLPRIQERTEQNSNLDTRTEQNSNLVTRKDGYFLPRESQTLLVDDVQVQCNEAETRGNAVNTRETRSKRKAALEPNPDSVGGRLRQHRRSQSSL</sequence>
<keyword evidence="13" id="KW-1185">Reference proteome</keyword>
<protein>
    <recommendedName>
        <fullName evidence="11">Zinc-finger domain-containing protein</fullName>
    </recommendedName>
</protein>
<evidence type="ECO:0000256" key="4">
    <source>
        <dbReference type="ARBA" id="ARBA00022499"/>
    </source>
</evidence>
<evidence type="ECO:0000256" key="10">
    <source>
        <dbReference type="SAM" id="MobiDB-lite"/>
    </source>
</evidence>
<dbReference type="GO" id="GO:0005737">
    <property type="term" value="C:cytoplasm"/>
    <property type="evidence" value="ECO:0007669"/>
    <property type="project" value="UniProtKB-SubCell"/>
</dbReference>
<dbReference type="GO" id="GO:0006355">
    <property type="term" value="P:regulation of DNA-templated transcription"/>
    <property type="evidence" value="ECO:0007669"/>
    <property type="project" value="InterPro"/>
</dbReference>
<proteinExistence type="predicted"/>
<dbReference type="Proteomes" id="UP000030689">
    <property type="component" value="Unassembled WGS sequence"/>
</dbReference>